<evidence type="ECO:0000313" key="1">
    <source>
        <dbReference type="EMBL" id="SES00745.1"/>
    </source>
</evidence>
<sequence length="587" mass="67655">MPDNSISQLPSVLLVFICCSPEEIDDYVNQESYGNFQVVSIDSPDDYPDLISFILGSECDFISFIEPEHVYEEGRLTSAINEFLSNPGTDLVISPRQFYDDNANVIFDVYSEYNAYFPEKTLDGRSLIQDCILNDLCLYGDISCVMIPSSYAKRVLPLIPLDKITPEMRSTALYHYLLINGKIRYLNTVYVFKHLTARTDARDNAHAFFEYLKRFLSQEINITSEQLSAIESRYKKYKIKNLKKEITFFYQNQSELDLLTPLMEEATRRGYSCSSTMNITEHSVIGVYCSHTNFPENSDFSVILLHDMTQGCDVWPLYWQTEGWNNYDLGILPGEFWGNLWNQNAILSCARPRYGVFTLGFLKNDKYGKDSSSLAPDIPKLEMKYDKTILYAPSWEYDDKEDDFILALHSLPVNLLIKHNKKSFRSNEAFQFVIDNIDHMRSEHEGKFDNLYYLDPDTEFLQAVQLCDLVVSDESSVMTEALLYGIPSVAVTDWLIPDMVPARKAIVPTDWVYRIKRVELRETIEKFIKNELKGIEPLEWKDKVFGNSGHVSASIMDAIDYYTGHPSSTEFMKNKLELNTGISTLWN</sequence>
<dbReference type="SUPFAM" id="SSF53448">
    <property type="entry name" value="Nucleotide-diphospho-sugar transferases"/>
    <property type="match status" value="1"/>
</dbReference>
<dbReference type="Gene3D" id="3.40.50.12580">
    <property type="match status" value="1"/>
</dbReference>
<dbReference type="AlphaFoldDB" id="A0A1H9TU56"/>
<protein>
    <recommendedName>
        <fullName evidence="3">CDP-Glycerol:Poly(Glycerophosphate) glycerophosphotransferase</fullName>
    </recommendedName>
</protein>
<gene>
    <name evidence="1" type="ORF">SAMN04487884_11622</name>
</gene>
<reference evidence="1 2" key="1">
    <citation type="submission" date="2016-10" db="EMBL/GenBank/DDBJ databases">
        <authorList>
            <person name="de Groot N.N."/>
        </authorList>
    </citation>
    <scope>NUCLEOTIDE SEQUENCE [LARGE SCALE GENOMIC DNA]</scope>
    <source>
        <strain evidence="1 2">AR40</strain>
    </source>
</reference>
<dbReference type="InterPro" id="IPR029044">
    <property type="entry name" value="Nucleotide-diphossugar_trans"/>
</dbReference>
<name>A0A1H9TU56_BUTFI</name>
<dbReference type="InterPro" id="IPR043148">
    <property type="entry name" value="TagF_C"/>
</dbReference>
<dbReference type="RefSeq" id="WP_074756741.1">
    <property type="nucleotide sequence ID" value="NZ_FOGJ01000016.1"/>
</dbReference>
<dbReference type="SUPFAM" id="SSF53756">
    <property type="entry name" value="UDP-Glycosyltransferase/glycogen phosphorylase"/>
    <property type="match status" value="1"/>
</dbReference>
<proteinExistence type="predicted"/>
<evidence type="ECO:0000313" key="2">
    <source>
        <dbReference type="Proteomes" id="UP000182584"/>
    </source>
</evidence>
<dbReference type="EMBL" id="FOGJ01000016">
    <property type="protein sequence ID" value="SES00745.1"/>
    <property type="molecule type" value="Genomic_DNA"/>
</dbReference>
<dbReference type="OrthoDB" id="9813255at2"/>
<dbReference type="Proteomes" id="UP000182584">
    <property type="component" value="Unassembled WGS sequence"/>
</dbReference>
<organism evidence="1 2">
    <name type="scientific">Butyrivibrio fibrisolvens</name>
    <dbReference type="NCBI Taxonomy" id="831"/>
    <lineage>
        <taxon>Bacteria</taxon>
        <taxon>Bacillati</taxon>
        <taxon>Bacillota</taxon>
        <taxon>Clostridia</taxon>
        <taxon>Lachnospirales</taxon>
        <taxon>Lachnospiraceae</taxon>
        <taxon>Butyrivibrio</taxon>
    </lineage>
</organism>
<evidence type="ECO:0008006" key="3">
    <source>
        <dbReference type="Google" id="ProtNLM"/>
    </source>
</evidence>
<accession>A0A1H9TU56</accession>